<accession>A0A5B0QBU8</accession>
<comment type="caution">
    <text evidence="1">The sequence shown here is derived from an EMBL/GenBank/DDBJ whole genome shotgun (WGS) entry which is preliminary data.</text>
</comment>
<organism evidence="1 2">
    <name type="scientific">Puccinia graminis f. sp. tritici</name>
    <dbReference type="NCBI Taxonomy" id="56615"/>
    <lineage>
        <taxon>Eukaryota</taxon>
        <taxon>Fungi</taxon>
        <taxon>Dikarya</taxon>
        <taxon>Basidiomycota</taxon>
        <taxon>Pucciniomycotina</taxon>
        <taxon>Pucciniomycetes</taxon>
        <taxon>Pucciniales</taxon>
        <taxon>Pucciniaceae</taxon>
        <taxon>Puccinia</taxon>
    </lineage>
</organism>
<sequence>MFTSSLSSKDPPKILVGQKLGILHISDLLIRCDRGSDDEHVKGSAKLKNARKKIGLIISNSALASYRPSNECQCSKSPSFNRKGQSRKQNHCREYGKLEPLCQSNICHSLPDNPISTSAWLQGVKMADPLDRAFNDRYIDGEEKLRNLMQQFRSEAQQHVEVLSPDMEQHIDKVLEQLFHMTKDDDQTAVRIAYHIRVLTDICGTRPNKRSRFNNLIIQYIKKKMSSMSLENLNPKGQQMYLAMVRNWIPVPSSSRVPITL</sequence>
<protein>
    <submittedName>
        <fullName evidence="1">Uncharacterized protein</fullName>
    </submittedName>
</protein>
<name>A0A5B0QBU8_PUCGR</name>
<keyword evidence="2" id="KW-1185">Reference proteome</keyword>
<dbReference type="Proteomes" id="UP000324748">
    <property type="component" value="Unassembled WGS sequence"/>
</dbReference>
<dbReference type="AlphaFoldDB" id="A0A5B0QBU8"/>
<reference evidence="1 2" key="1">
    <citation type="submission" date="2019-05" db="EMBL/GenBank/DDBJ databases">
        <title>Emergence of the Ug99 lineage of the wheat stem rust pathogen through somatic hybridization.</title>
        <authorList>
            <person name="Li F."/>
            <person name="Upadhyaya N.M."/>
            <person name="Sperschneider J."/>
            <person name="Matny O."/>
            <person name="Nguyen-Phuc H."/>
            <person name="Mago R."/>
            <person name="Raley C."/>
            <person name="Miller M.E."/>
            <person name="Silverstein K.A.T."/>
            <person name="Henningsen E."/>
            <person name="Hirsch C.D."/>
            <person name="Visser B."/>
            <person name="Pretorius Z.A."/>
            <person name="Steffenson B.J."/>
            <person name="Schwessinger B."/>
            <person name="Dodds P.N."/>
            <person name="Figueroa M."/>
        </authorList>
    </citation>
    <scope>NUCLEOTIDE SEQUENCE [LARGE SCALE GENOMIC DNA]</scope>
    <source>
        <strain evidence="1">21-0</strain>
    </source>
</reference>
<evidence type="ECO:0000313" key="1">
    <source>
        <dbReference type="EMBL" id="KAA1110687.1"/>
    </source>
</evidence>
<proteinExistence type="predicted"/>
<gene>
    <name evidence="1" type="ORF">PGT21_029599</name>
</gene>
<dbReference type="EMBL" id="VSWC01000027">
    <property type="protein sequence ID" value="KAA1110687.1"/>
    <property type="molecule type" value="Genomic_DNA"/>
</dbReference>
<evidence type="ECO:0000313" key="2">
    <source>
        <dbReference type="Proteomes" id="UP000324748"/>
    </source>
</evidence>